<evidence type="ECO:0000256" key="3">
    <source>
        <dbReference type="ARBA" id="ARBA00022692"/>
    </source>
</evidence>
<dbReference type="InterPro" id="IPR019427">
    <property type="entry name" value="7TM_GPCR_serpentine_rcpt_Srw"/>
</dbReference>
<feature type="transmembrane region" description="Helical" evidence="6">
    <location>
        <begin position="150"/>
        <end position="169"/>
    </location>
</feature>
<keyword evidence="4 6" id="KW-1133">Transmembrane helix</keyword>
<dbReference type="InterPro" id="IPR053219">
    <property type="entry name" value="GPCR_Dmsr-1"/>
</dbReference>
<protein>
    <recommendedName>
        <fullName evidence="7">G-protein coupled receptors family 1 profile domain-containing protein</fullName>
    </recommendedName>
</protein>
<comment type="caution">
    <text evidence="8">The sequence shown here is derived from an EMBL/GenBank/DDBJ whole genome shotgun (WGS) entry which is preliminary data.</text>
</comment>
<name>A0A9J6BGA1_POLVA</name>
<dbReference type="Proteomes" id="UP001107558">
    <property type="component" value="Chromosome 4"/>
</dbReference>
<dbReference type="PANTHER" id="PTHR46273:SF4">
    <property type="entry name" value="AT19640P"/>
    <property type="match status" value="1"/>
</dbReference>
<accession>A0A9J6BGA1</accession>
<dbReference type="AlphaFoldDB" id="A0A9J6BGA1"/>
<evidence type="ECO:0000256" key="1">
    <source>
        <dbReference type="ARBA" id="ARBA00004370"/>
    </source>
</evidence>
<dbReference type="Pfam" id="PF10324">
    <property type="entry name" value="7TM_GPCR_Srw"/>
    <property type="match status" value="1"/>
</dbReference>
<dbReference type="SUPFAM" id="SSF81321">
    <property type="entry name" value="Family A G protein-coupled receptor-like"/>
    <property type="match status" value="1"/>
</dbReference>
<evidence type="ECO:0000256" key="2">
    <source>
        <dbReference type="ARBA" id="ARBA00010663"/>
    </source>
</evidence>
<evidence type="ECO:0000259" key="7">
    <source>
        <dbReference type="PROSITE" id="PS50262"/>
    </source>
</evidence>
<feature type="transmembrane region" description="Helical" evidence="6">
    <location>
        <begin position="31"/>
        <end position="53"/>
    </location>
</feature>
<feature type="transmembrane region" description="Helical" evidence="6">
    <location>
        <begin position="65"/>
        <end position="86"/>
    </location>
</feature>
<reference evidence="8" key="1">
    <citation type="submission" date="2021-03" db="EMBL/GenBank/DDBJ databases">
        <title>Chromosome level genome of the anhydrobiotic midge Polypedilum vanderplanki.</title>
        <authorList>
            <person name="Yoshida Y."/>
            <person name="Kikawada T."/>
            <person name="Gusev O."/>
        </authorList>
    </citation>
    <scope>NUCLEOTIDE SEQUENCE</scope>
    <source>
        <strain evidence="8">NIAS01</strain>
        <tissue evidence="8">Whole body or cell culture</tissue>
    </source>
</reference>
<dbReference type="InterPro" id="IPR000276">
    <property type="entry name" value="GPCR_Rhodpsn"/>
</dbReference>
<evidence type="ECO:0000313" key="8">
    <source>
        <dbReference type="EMBL" id="KAG5668805.1"/>
    </source>
</evidence>
<feature type="transmembrane region" description="Helical" evidence="6">
    <location>
        <begin position="106"/>
        <end position="130"/>
    </location>
</feature>
<proteinExistence type="inferred from homology"/>
<evidence type="ECO:0000256" key="6">
    <source>
        <dbReference type="SAM" id="Phobius"/>
    </source>
</evidence>
<evidence type="ECO:0000256" key="5">
    <source>
        <dbReference type="ARBA" id="ARBA00023136"/>
    </source>
</evidence>
<dbReference type="EMBL" id="JADBJN010000004">
    <property type="protein sequence ID" value="KAG5668805.1"/>
    <property type="molecule type" value="Genomic_DNA"/>
</dbReference>
<gene>
    <name evidence="8" type="ORF">PVAND_016729</name>
</gene>
<evidence type="ECO:0000256" key="4">
    <source>
        <dbReference type="ARBA" id="ARBA00022989"/>
    </source>
</evidence>
<comment type="subcellular location">
    <subcellularLocation>
        <location evidence="1">Membrane</location>
    </subcellularLocation>
</comment>
<dbReference type="PANTHER" id="PTHR46273">
    <property type="entry name" value="MYOSUPPRESSIN RECEPTOR 1, ISOFORM B-RELATED"/>
    <property type="match status" value="1"/>
</dbReference>
<evidence type="ECO:0000313" key="9">
    <source>
        <dbReference type="Proteomes" id="UP001107558"/>
    </source>
</evidence>
<dbReference type="InterPro" id="IPR017452">
    <property type="entry name" value="GPCR_Rhodpsn_7TM"/>
</dbReference>
<organism evidence="8 9">
    <name type="scientific">Polypedilum vanderplanki</name>
    <name type="common">Sleeping chironomid midge</name>
    <dbReference type="NCBI Taxonomy" id="319348"/>
    <lineage>
        <taxon>Eukaryota</taxon>
        <taxon>Metazoa</taxon>
        <taxon>Ecdysozoa</taxon>
        <taxon>Arthropoda</taxon>
        <taxon>Hexapoda</taxon>
        <taxon>Insecta</taxon>
        <taxon>Pterygota</taxon>
        <taxon>Neoptera</taxon>
        <taxon>Endopterygota</taxon>
        <taxon>Diptera</taxon>
        <taxon>Nematocera</taxon>
        <taxon>Chironomoidea</taxon>
        <taxon>Chironomidae</taxon>
        <taxon>Chironominae</taxon>
        <taxon>Polypedilum</taxon>
        <taxon>Polypedilum</taxon>
    </lineage>
</organism>
<feature type="transmembrane region" description="Helical" evidence="6">
    <location>
        <begin position="294"/>
        <end position="314"/>
    </location>
</feature>
<feature type="transmembrane region" description="Helical" evidence="6">
    <location>
        <begin position="235"/>
        <end position="258"/>
    </location>
</feature>
<dbReference type="PROSITE" id="PS50262">
    <property type="entry name" value="G_PROTEIN_RECEP_F1_2"/>
    <property type="match status" value="1"/>
</dbReference>
<dbReference type="Gene3D" id="1.20.1070.10">
    <property type="entry name" value="Rhodopsin 7-helix transmembrane proteins"/>
    <property type="match status" value="1"/>
</dbReference>
<keyword evidence="3 6" id="KW-0812">Transmembrane</keyword>
<dbReference type="GO" id="GO:0005886">
    <property type="term" value="C:plasma membrane"/>
    <property type="evidence" value="ECO:0007669"/>
    <property type="project" value="TreeGrafter"/>
</dbReference>
<dbReference type="GO" id="GO:0008528">
    <property type="term" value="F:G protein-coupled peptide receptor activity"/>
    <property type="evidence" value="ECO:0007669"/>
    <property type="project" value="InterPro"/>
</dbReference>
<feature type="transmembrane region" description="Helical" evidence="6">
    <location>
        <begin position="334"/>
        <end position="353"/>
    </location>
</feature>
<comment type="similarity">
    <text evidence="2">Belongs to the G-protein coupled receptor 1 family.</text>
</comment>
<dbReference type="CDD" id="cd14978">
    <property type="entry name" value="7tmA_FMRFamide_R-like"/>
    <property type="match status" value="1"/>
</dbReference>
<keyword evidence="9" id="KW-1185">Reference proteome</keyword>
<dbReference type="PRINTS" id="PR00237">
    <property type="entry name" value="GPCRRHODOPSN"/>
</dbReference>
<sequence length="406" mass="47172">MSADGVMTNSSIEFPFCQNELDDFHTFFHEIHFKLSLCICLFGCITNVLNFLVLTRKDLRTHINYILAGLAISDFFVMLVYVPYALDYAFHINTRLERLTYSYAHYVYGHAMLSQTAHTISIFLTIILALWRYVSVCHPTRKTIIMNNTLLAIVASYIISPIICLPYYMTLGIRSDDIYVYRHNQTEIKGNTANYTDLLFIASAESEDGTVEIQKITKYYVHTSKFYQNHNQAFLWVYSVIIKLLPCILLTFFSLQLIRALYEAKKRKEKLTGNQQMSMKLLTKKKQADRTTRMLIAVLFLFLITEFPQGILGLMSAVLHQDFYLHCYQRLGDLMDFLALLNSSINFILYCTMSRQFRDAFSQIFLPRSLTHKRRIANGNGHNGFVEMDSNGRHIETMHETQMTQL</sequence>
<keyword evidence="5 6" id="KW-0472">Membrane</keyword>
<dbReference type="OrthoDB" id="5864054at2759"/>
<feature type="domain" description="G-protein coupled receptors family 1 profile" evidence="7">
    <location>
        <begin position="46"/>
        <end position="350"/>
    </location>
</feature>